<dbReference type="Gene3D" id="3.80.10.10">
    <property type="entry name" value="Ribonuclease Inhibitor"/>
    <property type="match status" value="3"/>
</dbReference>
<evidence type="ECO:0000313" key="5">
    <source>
        <dbReference type="Proteomes" id="UP000827889"/>
    </source>
</evidence>
<dbReference type="PANTHER" id="PTHR11017:SF570">
    <property type="entry name" value="DISEASE RESISTANCE PROTEIN (TIR-NBS CLASS)-RELATED"/>
    <property type="match status" value="1"/>
</dbReference>
<gene>
    <name evidence="6" type="primary">LOC115748844</name>
</gene>
<dbReference type="Proteomes" id="UP000827889">
    <property type="component" value="Chromosome 4"/>
</dbReference>
<dbReference type="PANTHER" id="PTHR11017">
    <property type="entry name" value="LEUCINE-RICH REPEAT-CONTAINING PROTEIN"/>
    <property type="match status" value="1"/>
</dbReference>
<accession>A0A8B8Q2N1</accession>
<evidence type="ECO:0000256" key="1">
    <source>
        <dbReference type="ARBA" id="ARBA00022614"/>
    </source>
</evidence>
<dbReference type="SUPFAM" id="SSF52058">
    <property type="entry name" value="L domain-like"/>
    <property type="match status" value="2"/>
</dbReference>
<dbReference type="SUPFAM" id="SSF52200">
    <property type="entry name" value="Toll/Interleukin receptor TIR domain"/>
    <property type="match status" value="1"/>
</dbReference>
<dbReference type="InterPro" id="IPR042197">
    <property type="entry name" value="Apaf_helical"/>
</dbReference>
<keyword evidence="5" id="KW-1185">Reference proteome</keyword>
<dbReference type="InterPro" id="IPR027417">
    <property type="entry name" value="P-loop_NTPase"/>
</dbReference>
<dbReference type="Pfam" id="PF23598">
    <property type="entry name" value="LRR_14"/>
    <property type="match status" value="1"/>
</dbReference>
<dbReference type="InterPro" id="IPR055414">
    <property type="entry name" value="LRR_R13L4/SHOC2-like"/>
</dbReference>
<dbReference type="GeneID" id="115748844"/>
<dbReference type="InterPro" id="IPR035897">
    <property type="entry name" value="Toll_tir_struct_dom_sf"/>
</dbReference>
<dbReference type="InterPro" id="IPR001611">
    <property type="entry name" value="Leu-rich_rpt"/>
</dbReference>
<protein>
    <submittedName>
        <fullName evidence="6">Disease resistance protein L6-like</fullName>
    </submittedName>
</protein>
<dbReference type="PRINTS" id="PR00364">
    <property type="entry name" value="DISEASERSIST"/>
</dbReference>
<reference evidence="6" key="1">
    <citation type="submission" date="2025-08" db="UniProtKB">
        <authorList>
            <consortium name="RefSeq"/>
        </authorList>
    </citation>
    <scope>IDENTIFICATION</scope>
    <source>
        <tissue evidence="6">Leaf</tissue>
    </source>
</reference>
<keyword evidence="1" id="KW-0433">Leucine-rich repeat</keyword>
<dbReference type="RefSeq" id="XP_030541344.2">
    <property type="nucleotide sequence ID" value="XM_030685484.2"/>
</dbReference>
<dbReference type="Gene3D" id="3.40.50.10140">
    <property type="entry name" value="Toll/interleukin-1 receptor homology (TIR) domain"/>
    <property type="match status" value="1"/>
</dbReference>
<dbReference type="Gene3D" id="3.40.50.300">
    <property type="entry name" value="P-loop containing nucleotide triphosphate hydrolases"/>
    <property type="match status" value="1"/>
</dbReference>
<dbReference type="InterPro" id="IPR058192">
    <property type="entry name" value="WHD_ROQ1-like"/>
</dbReference>
<dbReference type="SMART" id="SM00255">
    <property type="entry name" value="TIR"/>
    <property type="match status" value="1"/>
</dbReference>
<dbReference type="InterPro" id="IPR044974">
    <property type="entry name" value="Disease_R_plants"/>
</dbReference>
<dbReference type="GO" id="GO:0043531">
    <property type="term" value="F:ADP binding"/>
    <property type="evidence" value="ECO:0007669"/>
    <property type="project" value="InterPro"/>
</dbReference>
<dbReference type="Pfam" id="PF01582">
    <property type="entry name" value="TIR"/>
    <property type="match status" value="1"/>
</dbReference>
<dbReference type="PROSITE" id="PS50104">
    <property type="entry name" value="TIR"/>
    <property type="match status" value="1"/>
</dbReference>
<evidence type="ECO:0000256" key="3">
    <source>
        <dbReference type="ARBA" id="ARBA00022821"/>
    </source>
</evidence>
<evidence type="ECO:0000256" key="2">
    <source>
        <dbReference type="ARBA" id="ARBA00022737"/>
    </source>
</evidence>
<dbReference type="SUPFAM" id="SSF46785">
    <property type="entry name" value="Winged helix' DNA-binding domain"/>
    <property type="match status" value="1"/>
</dbReference>
<keyword evidence="2" id="KW-0677">Repeat</keyword>
<sequence>MKRKWSCSPETRRTRHGSSGALYDVFLSFRGPDTRTNFTDFLYHALLDKGIHVFIDKKGIDVGEEIGPEIYQAIDDSKICIPIFSRGYASSSWCLRELEYMMERRKTEELEVMPIFYDVEPSDVKLETEVYRDALTQHRKERGPETVQGWEEALKEVTKIKGWDTKNAGHGELTRLIARKVLVKLKVSSVYLPDYLVGIDQSVDEVIDLLSVESKDVRLVGICGIGGIGKTTLAKLIYQKLSANFESCCFLPDIRQASKNSGFLNLQRQLVHDILGDKTIEVSSVDQGKNLIKERFSRKKVLIFLDDVNHRSQLIALAAKKEWFGLGSRIIVTTRDRSVLCGFQDQLEHCLIYEAKELNNLEALQLFSKHAFRSISPPNALMSLFEKVIAKTGGLPLAIEVMGSFLCGKGKAVWEDTLKKMEHYPYKDVKETLMLSYEALDHQQRQIFLDIACFLVGENKSHASYMWDACGYFPEEGIEVLLSMSLMKIGERNQLCMHDQAKDLGRSIVFQENCEDPGKRSRVWNHEEALDIFERKKGTETVAAICMNFYGIIPAPVLTSDEFMKMPSIRFLKMVGADLSGYCGNLFPELRWLSWNYGPSNWLATSSCPKNLVILDLSWSRISFFGGDLSRPKMPSRLKVLNLSYCHMLTEIGDLSAHLFLEILILEECENLLLIDPSICKLRCLKHLNLNGCCSLRKFPYLGSLKALTELLMDRVLLRKSVGSNWSPVGQNSMWHERKKKGIRLSSSIGALVNLKCLSICGASRLTGLPESIGLLKSLVELNISDTGITEFPSSIVHLKKLKVLKMDRSCITELPAAIGMWEELEEIHGEDCSALQMMPSDVAGLSFLKILKLTGTRVKKVPELPSSLISLHLSSTAEVPDMSNVRNFKLSFPTSTCTSGLEMDITYNLWWIGKLLRLEYLRLELPSITSIPSNLDHLCCLKELLLVRCRNLQHIGLLPSSLRKLTVSHCNVLQSIDLSNLQKLLELSLSFGISNIQGLEGLRSLQCLKLSCCELSELGGLERLEKLQVLSIDCCPLLHTLPNLSDLKCLKDLFLWSCRKLVEIQGLDRLESLQSINIGGCSSWQGSPDLSNLKKLKYCNIECCSEGNLPGEVAQNHDDLSACHS</sequence>
<dbReference type="GO" id="GO:0007165">
    <property type="term" value="P:signal transduction"/>
    <property type="evidence" value="ECO:0007669"/>
    <property type="project" value="InterPro"/>
</dbReference>
<dbReference type="PROSITE" id="PS51450">
    <property type="entry name" value="LRR"/>
    <property type="match status" value="1"/>
</dbReference>
<dbReference type="Gene3D" id="1.10.8.430">
    <property type="entry name" value="Helical domain of apoptotic protease-activating factors"/>
    <property type="match status" value="1"/>
</dbReference>
<evidence type="ECO:0000259" key="4">
    <source>
        <dbReference type="PROSITE" id="PS50104"/>
    </source>
</evidence>
<dbReference type="InterPro" id="IPR000157">
    <property type="entry name" value="TIR_dom"/>
</dbReference>
<keyword evidence="3" id="KW-0611">Plant defense</keyword>
<proteinExistence type="predicted"/>
<evidence type="ECO:0000313" key="6">
    <source>
        <dbReference type="RefSeq" id="XP_030541344.2"/>
    </source>
</evidence>
<dbReference type="SUPFAM" id="SSF52540">
    <property type="entry name" value="P-loop containing nucleoside triphosphate hydrolases"/>
    <property type="match status" value="1"/>
</dbReference>
<feature type="domain" description="TIR" evidence="4">
    <location>
        <begin position="21"/>
        <end position="181"/>
    </location>
</feature>
<dbReference type="GO" id="GO:0006952">
    <property type="term" value="P:defense response"/>
    <property type="evidence" value="ECO:0007669"/>
    <property type="project" value="UniProtKB-KW"/>
</dbReference>
<dbReference type="Pfam" id="PF00931">
    <property type="entry name" value="NB-ARC"/>
    <property type="match status" value="1"/>
</dbReference>
<dbReference type="InterPro" id="IPR002182">
    <property type="entry name" value="NB-ARC"/>
</dbReference>
<dbReference type="InterPro" id="IPR032675">
    <property type="entry name" value="LRR_dom_sf"/>
</dbReference>
<dbReference type="AlphaFoldDB" id="A0A8B8Q2N1"/>
<dbReference type="KEGG" id="rarg:115748844"/>
<dbReference type="Pfam" id="PF23282">
    <property type="entry name" value="WHD_ROQ1"/>
    <property type="match status" value="1"/>
</dbReference>
<dbReference type="InterPro" id="IPR036390">
    <property type="entry name" value="WH_DNA-bd_sf"/>
</dbReference>
<name>A0A8B8Q2N1_9MYRT</name>
<organism evidence="5 6">
    <name type="scientific">Rhodamnia argentea</name>
    <dbReference type="NCBI Taxonomy" id="178133"/>
    <lineage>
        <taxon>Eukaryota</taxon>
        <taxon>Viridiplantae</taxon>
        <taxon>Streptophyta</taxon>
        <taxon>Embryophyta</taxon>
        <taxon>Tracheophyta</taxon>
        <taxon>Spermatophyta</taxon>
        <taxon>Magnoliopsida</taxon>
        <taxon>eudicotyledons</taxon>
        <taxon>Gunneridae</taxon>
        <taxon>Pentapetalae</taxon>
        <taxon>rosids</taxon>
        <taxon>malvids</taxon>
        <taxon>Myrtales</taxon>
        <taxon>Myrtaceae</taxon>
        <taxon>Myrtoideae</taxon>
        <taxon>Myrteae</taxon>
        <taxon>Australasian group</taxon>
        <taxon>Rhodamnia</taxon>
    </lineage>
</organism>